<evidence type="ECO:0000256" key="8">
    <source>
        <dbReference type="ARBA" id="ARBA00022692"/>
    </source>
</evidence>
<keyword evidence="9" id="KW-0547">Nucleotide-binding</keyword>
<feature type="coiled-coil region" evidence="18">
    <location>
        <begin position="92"/>
        <end position="119"/>
    </location>
</feature>
<keyword evidence="11" id="KW-0648">Protein biosynthesis</keyword>
<dbReference type="GO" id="GO:0016409">
    <property type="term" value="F:palmitoyltransferase activity"/>
    <property type="evidence" value="ECO:0007669"/>
    <property type="project" value="InterPro"/>
</dbReference>
<feature type="transmembrane region" description="Helical" evidence="19">
    <location>
        <begin position="1324"/>
        <end position="1345"/>
    </location>
</feature>
<dbReference type="Proteomes" id="UP000887562">
    <property type="component" value="Unplaced"/>
</dbReference>
<dbReference type="WBParaSite" id="maker-E.canG7_contigs_2553-snap-gene-0.39-mRNA-1">
    <property type="protein sequence ID" value="maker-E.canG7_contigs_2553-snap-gene-0.39-mRNA-1"/>
    <property type="gene ID" value="EcG7_01776"/>
</dbReference>
<keyword evidence="13 19" id="KW-0472">Membrane</keyword>
<evidence type="ECO:0000256" key="6">
    <source>
        <dbReference type="ARBA" id="ARBA00022490"/>
    </source>
</evidence>
<feature type="domain" description="Methionyl/Leucyl tRNA synthetase" evidence="21">
    <location>
        <begin position="268"/>
        <end position="663"/>
    </location>
</feature>
<keyword evidence="17" id="KW-0040">ANK repeat</keyword>
<dbReference type="PANTHER" id="PTHR45765">
    <property type="entry name" value="METHIONINE--TRNA LIGASE"/>
    <property type="match status" value="1"/>
</dbReference>
<name>A0A915EWI3_9CEST</name>
<dbReference type="CDD" id="cd00814">
    <property type="entry name" value="MetRS_core"/>
    <property type="match status" value="1"/>
</dbReference>
<dbReference type="GO" id="GO:0005829">
    <property type="term" value="C:cytosol"/>
    <property type="evidence" value="ECO:0007669"/>
    <property type="project" value="TreeGrafter"/>
</dbReference>
<dbReference type="InterPro" id="IPR041872">
    <property type="entry name" value="Anticodon_Met"/>
</dbReference>
<evidence type="ECO:0000256" key="9">
    <source>
        <dbReference type="ARBA" id="ARBA00022741"/>
    </source>
</evidence>
<accession>A0A915EWI3</accession>
<dbReference type="PANTHER" id="PTHR45765:SF1">
    <property type="entry name" value="METHIONINE--TRNA LIGASE, CYTOPLASMIC"/>
    <property type="match status" value="1"/>
</dbReference>
<evidence type="ECO:0000256" key="7">
    <source>
        <dbReference type="ARBA" id="ARBA00022598"/>
    </source>
</evidence>
<keyword evidence="7" id="KW-0436">Ligase</keyword>
<reference evidence="24" key="1">
    <citation type="submission" date="2022-11" db="UniProtKB">
        <authorList>
            <consortium name="WormBaseParasite"/>
        </authorList>
    </citation>
    <scope>IDENTIFICATION</scope>
</reference>
<dbReference type="FunFam" id="2.20.28.20:FF:000001">
    <property type="entry name" value="Methionine--tRNA ligase"/>
    <property type="match status" value="1"/>
</dbReference>
<dbReference type="Pfam" id="PF01529">
    <property type="entry name" value="DHHC"/>
    <property type="match status" value="1"/>
</dbReference>
<dbReference type="Pfam" id="PF19303">
    <property type="entry name" value="Anticodon_3"/>
    <property type="match status" value="1"/>
</dbReference>
<feature type="transmembrane region" description="Helical" evidence="19">
    <location>
        <begin position="1189"/>
        <end position="1206"/>
    </location>
</feature>
<keyword evidence="12 19" id="KW-1133">Transmembrane helix</keyword>
<keyword evidence="18" id="KW-0175">Coiled coil</keyword>
<dbReference type="InterPro" id="IPR002110">
    <property type="entry name" value="Ankyrin_rpt"/>
</dbReference>
<dbReference type="SMART" id="SM00248">
    <property type="entry name" value="ANK"/>
    <property type="match status" value="6"/>
</dbReference>
<dbReference type="NCBIfam" id="TIGR00398">
    <property type="entry name" value="metG"/>
    <property type="match status" value="1"/>
</dbReference>
<dbReference type="PROSITE" id="PS00178">
    <property type="entry name" value="AA_TRNA_LIGASE_I"/>
    <property type="match status" value="1"/>
</dbReference>
<evidence type="ECO:0000256" key="4">
    <source>
        <dbReference type="ARBA" id="ARBA00012838"/>
    </source>
</evidence>
<evidence type="ECO:0000256" key="13">
    <source>
        <dbReference type="ARBA" id="ARBA00023136"/>
    </source>
</evidence>
<dbReference type="Gene3D" id="2.20.28.20">
    <property type="entry name" value="Methionyl-tRNA synthetase, Zn-domain"/>
    <property type="match status" value="1"/>
</dbReference>
<organism evidence="23 24">
    <name type="scientific">Echinococcus canadensis</name>
    <dbReference type="NCBI Taxonomy" id="519352"/>
    <lineage>
        <taxon>Eukaryota</taxon>
        <taxon>Metazoa</taxon>
        <taxon>Spiralia</taxon>
        <taxon>Lophotrochozoa</taxon>
        <taxon>Platyhelminthes</taxon>
        <taxon>Cestoda</taxon>
        <taxon>Eucestoda</taxon>
        <taxon>Cyclophyllidea</taxon>
        <taxon>Taeniidae</taxon>
        <taxon>Echinococcus</taxon>
        <taxon>Echinococcus canadensis group</taxon>
    </lineage>
</organism>
<evidence type="ECO:0000313" key="23">
    <source>
        <dbReference type="Proteomes" id="UP000887562"/>
    </source>
</evidence>
<evidence type="ECO:0000259" key="20">
    <source>
        <dbReference type="Pfam" id="PF01529"/>
    </source>
</evidence>
<dbReference type="SUPFAM" id="SSF57770">
    <property type="entry name" value="Methionyl-tRNA synthetase (MetRS), Zn-domain"/>
    <property type="match status" value="1"/>
</dbReference>
<evidence type="ECO:0000256" key="2">
    <source>
        <dbReference type="ARBA" id="ARBA00004496"/>
    </source>
</evidence>
<dbReference type="Gene3D" id="1.10.730.10">
    <property type="entry name" value="Isoleucyl-tRNA Synthetase, Domain 1"/>
    <property type="match status" value="1"/>
</dbReference>
<keyword evidence="10" id="KW-0067">ATP-binding</keyword>
<dbReference type="GO" id="GO:0017101">
    <property type="term" value="C:aminoacyl-tRNA synthetase multienzyme complex"/>
    <property type="evidence" value="ECO:0007669"/>
    <property type="project" value="TreeGrafter"/>
</dbReference>
<dbReference type="Pfam" id="PF12796">
    <property type="entry name" value="Ank_2"/>
    <property type="match status" value="1"/>
</dbReference>
<dbReference type="InterPro" id="IPR001594">
    <property type="entry name" value="Palmitoyltrfase_DHHC"/>
</dbReference>
<feature type="domain" description="Palmitoyltransferase DHHC" evidence="20">
    <location>
        <begin position="1249"/>
        <end position="1363"/>
    </location>
</feature>
<dbReference type="InterPro" id="IPR029038">
    <property type="entry name" value="MetRS_Zn"/>
</dbReference>
<dbReference type="InterPro" id="IPR033911">
    <property type="entry name" value="MetRS_core"/>
</dbReference>
<keyword evidence="8 19" id="KW-0812">Transmembrane</keyword>
<keyword evidence="6" id="KW-0963">Cytoplasm</keyword>
<dbReference type="PROSITE" id="PS50088">
    <property type="entry name" value="ANK_REPEAT"/>
    <property type="match status" value="1"/>
</dbReference>
<feature type="transmembrane region" description="Helical" evidence="19">
    <location>
        <begin position="1151"/>
        <end position="1169"/>
    </location>
</feature>
<feature type="transmembrane region" description="Helical" evidence="19">
    <location>
        <begin position="1292"/>
        <end position="1312"/>
    </location>
</feature>
<feature type="transmembrane region" description="Helical" evidence="19">
    <location>
        <begin position="1120"/>
        <end position="1139"/>
    </location>
</feature>
<dbReference type="GO" id="GO:0006431">
    <property type="term" value="P:methionyl-tRNA aminoacylation"/>
    <property type="evidence" value="ECO:0007669"/>
    <property type="project" value="InterPro"/>
</dbReference>
<feature type="repeat" description="ANK" evidence="17">
    <location>
        <begin position="937"/>
        <end position="969"/>
    </location>
</feature>
<protein>
    <recommendedName>
        <fullName evidence="5">Methionine--tRNA ligase, cytoplasmic</fullName>
        <ecNumber evidence="4">6.1.1.10</ecNumber>
    </recommendedName>
    <alternativeName>
        <fullName evidence="15">Methionyl-tRNA synthetase</fullName>
    </alternativeName>
</protein>
<evidence type="ECO:0000256" key="14">
    <source>
        <dbReference type="ARBA" id="ARBA00023146"/>
    </source>
</evidence>
<dbReference type="GO" id="GO:0016020">
    <property type="term" value="C:membrane"/>
    <property type="evidence" value="ECO:0007669"/>
    <property type="project" value="UniProtKB-SubCell"/>
</dbReference>
<keyword evidence="23" id="KW-1185">Reference proteome</keyword>
<dbReference type="InterPro" id="IPR014729">
    <property type="entry name" value="Rossmann-like_a/b/a_fold"/>
</dbReference>
<dbReference type="InterPro" id="IPR014758">
    <property type="entry name" value="Met-tRNA_synth"/>
</dbReference>
<dbReference type="InterPro" id="IPR036770">
    <property type="entry name" value="Ankyrin_rpt-contain_sf"/>
</dbReference>
<evidence type="ECO:0000256" key="10">
    <source>
        <dbReference type="ARBA" id="ARBA00022840"/>
    </source>
</evidence>
<evidence type="ECO:0000256" key="5">
    <source>
        <dbReference type="ARBA" id="ARBA00018335"/>
    </source>
</evidence>
<evidence type="ECO:0000256" key="18">
    <source>
        <dbReference type="SAM" id="Coils"/>
    </source>
</evidence>
<dbReference type="InterPro" id="IPR023458">
    <property type="entry name" value="Met-tRNA_ligase_1"/>
</dbReference>
<evidence type="ECO:0000256" key="12">
    <source>
        <dbReference type="ARBA" id="ARBA00022989"/>
    </source>
</evidence>
<sequence length="1412" mass="159622">MWRLFIDTHNRGCLAALAAAYKTKKAEILKYGAEWVSDGVVLETESGLISSVNAIVSFILGVDALAPKLNAFLLWESTVLKPGLNRITGSNTGDATDLLIDLQNKLRNLEKEMGEMDGLVANLIIWADISHLLPSIGKLQRPNNCHFLVTLDHLEYLHNLLRTRNTEEHCSHALQDLSLKVHSQEAGIMSQSSTITPKMPQRKQGQNKFAKANEKSVQNDEDELRRLHVEVSTDQMLKAQWTFSSTVLPATSIHSEKRTMHTEGVRNILISSALPYVNNVPHLGNLIGSLLSANIFALYCQTAGYNVLSICGTDEYGTATEARAQAEGLTPQQITDKYHKLHCQVYDWFDIHFDYFGRTSTPVHTEITQEIFWDLYNNGFVTEASVEQLFCEKCEKFLADRFVEGVCPFCKAEDARGDQCDTCGKLINAVELIKPQCITCRSYPTVRSSNHLFLDLPKLEEKVDIFFTESVEDPNCKWTQVAQSIARTWLRNGFKKRCITRDLKWGVPVPLLNFKNKVFYVWFDAPIGYISITANYTKDWRQWWLPSEDVAPVEYFQFMAKDNVLFHSAIFPACLLGSGKKFTLVKHIIATEYLNYEGKKFSKSRGVGVFGNNAEDSGIESNIWRFYLAYIRPETQDSTFSWEDFALKNNSELLNNLGNFINRPLMFVMKFFNSTVPSMKSLQPDDVTFLARVNSILHEYISHMENCRLREGIRSVLGISRLGNGYLQVQRPWVLYKSSDTIQRAGVVTGVSSNIAALLGILLRPFMPTIGEEIFAQCKLPLERRSLAPMVTNGGHIICLLPEGHPKPLFKKIEAHDVQRLKKLYKIAKAPHLYDDILVNPIFKEARFGKLKKLKKHLEGCPELLTITDAFKDTLLHHAAFGGAFKTAAYLDSSNSSLNSPNAIGQCPFMTSCLSGSFETAALLLCRCKDVNQSDKTKLSAIHLACRSGNTALVSMLIFCGATLEALDSDNSLPLHFAAQSGGPNICSLLLRFFPEAVEYQDTRKNTPLHVACGGGNMATASGILRATLYPPSTLLKITNAGTLCTVSVKRDYDVTLRNEEGQTPEHVAGRRGYYELAALIQNELYKSGNARHISTSPSQISLIMYSLCGPPGRRRAMNFWMLAISLGWLYPYLHLRIYRSAVALSATESTVFICMNVFLWVCYFMEVYKNPGFLPTNTLEYEKEMREASKYTVICLLICRAMLFVECRRLQKRTNLLAEVETPQTELLPLQVQALRRSIRILKRRLSSLCHTCGCIKPIRTKHCSLCNRCVKVMDHHCPVTDNCVGQDNRVWFLLTSIMVTIVSSWIGWLAVRYWQKADSTSLYEIMTLVLLSIGWMFGLNACFMTISSAIFNMTTNELTNWRRYEHFGTAKTGFRNPFNQGYWSNVVEFFRPRHYETERELYKHSATDGG</sequence>
<dbReference type="PRINTS" id="PR01041">
    <property type="entry name" value="TRNASYNTHMET"/>
</dbReference>
<dbReference type="EC" id="6.1.1.10" evidence="4"/>
<dbReference type="InterPro" id="IPR015413">
    <property type="entry name" value="Methionyl/Leucyl_tRNA_Synth"/>
</dbReference>
<proteinExistence type="inferred from homology"/>
<keyword evidence="14" id="KW-0030">Aminoacyl-tRNA synthetase</keyword>
<evidence type="ECO:0000256" key="11">
    <source>
        <dbReference type="ARBA" id="ARBA00022917"/>
    </source>
</evidence>
<comment type="similarity">
    <text evidence="3">Belongs to the class-I aminoacyl-tRNA synthetase family.</text>
</comment>
<evidence type="ECO:0000256" key="3">
    <source>
        <dbReference type="ARBA" id="ARBA00005594"/>
    </source>
</evidence>
<dbReference type="Gene3D" id="3.40.50.620">
    <property type="entry name" value="HUPs"/>
    <property type="match status" value="1"/>
</dbReference>
<dbReference type="CDD" id="cd07957">
    <property type="entry name" value="Anticodon_Ia_Met"/>
    <property type="match status" value="1"/>
</dbReference>
<evidence type="ECO:0000256" key="1">
    <source>
        <dbReference type="ARBA" id="ARBA00004141"/>
    </source>
</evidence>
<dbReference type="InterPro" id="IPR001412">
    <property type="entry name" value="aa-tRNA-synth_I_CS"/>
</dbReference>
<evidence type="ECO:0000256" key="16">
    <source>
        <dbReference type="ARBA" id="ARBA00047364"/>
    </source>
</evidence>
<dbReference type="Gene3D" id="1.25.40.20">
    <property type="entry name" value="Ankyrin repeat-containing domain"/>
    <property type="match status" value="1"/>
</dbReference>
<evidence type="ECO:0000259" key="21">
    <source>
        <dbReference type="Pfam" id="PF09334"/>
    </source>
</evidence>
<evidence type="ECO:0000256" key="15">
    <source>
        <dbReference type="ARBA" id="ARBA00030904"/>
    </source>
</evidence>
<feature type="domain" description="Methionyl-tRNA synthetase anticodon-binding" evidence="22">
    <location>
        <begin position="676"/>
        <end position="823"/>
    </location>
</feature>
<dbReference type="GO" id="GO:0005524">
    <property type="term" value="F:ATP binding"/>
    <property type="evidence" value="ECO:0007669"/>
    <property type="project" value="UniProtKB-KW"/>
</dbReference>
<evidence type="ECO:0000313" key="24">
    <source>
        <dbReference type="WBParaSite" id="maker-E.canG7_contigs_2553-snap-gene-0.39-mRNA-1"/>
    </source>
</evidence>
<dbReference type="SUPFAM" id="SSF47323">
    <property type="entry name" value="Anticodon-binding domain of a subclass of class I aminoacyl-tRNA synthetases"/>
    <property type="match status" value="1"/>
</dbReference>
<dbReference type="InterPro" id="IPR009080">
    <property type="entry name" value="tRNAsynth_Ia_anticodon-bd"/>
</dbReference>
<dbReference type="SUPFAM" id="SSF52374">
    <property type="entry name" value="Nucleotidylyl transferase"/>
    <property type="match status" value="1"/>
</dbReference>
<comment type="catalytic activity">
    <reaction evidence="16">
        <text>tRNA(Met) + L-methionine + ATP = L-methionyl-tRNA(Met) + AMP + diphosphate</text>
        <dbReference type="Rhea" id="RHEA:13481"/>
        <dbReference type="Rhea" id="RHEA-COMP:9667"/>
        <dbReference type="Rhea" id="RHEA-COMP:9698"/>
        <dbReference type="ChEBI" id="CHEBI:30616"/>
        <dbReference type="ChEBI" id="CHEBI:33019"/>
        <dbReference type="ChEBI" id="CHEBI:57844"/>
        <dbReference type="ChEBI" id="CHEBI:78442"/>
        <dbReference type="ChEBI" id="CHEBI:78530"/>
        <dbReference type="ChEBI" id="CHEBI:456215"/>
        <dbReference type="EC" id="6.1.1.10"/>
    </reaction>
</comment>
<dbReference type="PROSITE" id="PS50216">
    <property type="entry name" value="DHHC"/>
    <property type="match status" value="1"/>
</dbReference>
<comment type="subcellular location">
    <subcellularLocation>
        <location evidence="2">Cytoplasm</location>
    </subcellularLocation>
    <subcellularLocation>
        <location evidence="1">Membrane</location>
        <topology evidence="1">Multi-pass membrane protein</topology>
    </subcellularLocation>
</comment>
<dbReference type="SUPFAM" id="SSF48403">
    <property type="entry name" value="Ankyrin repeat"/>
    <property type="match status" value="1"/>
</dbReference>
<evidence type="ECO:0000256" key="19">
    <source>
        <dbReference type="SAM" id="Phobius"/>
    </source>
</evidence>
<dbReference type="Pfam" id="PF09334">
    <property type="entry name" value="tRNA-synt_1g"/>
    <property type="match status" value="1"/>
</dbReference>
<evidence type="ECO:0000256" key="17">
    <source>
        <dbReference type="PROSITE-ProRule" id="PRU00023"/>
    </source>
</evidence>
<dbReference type="GO" id="GO:0004825">
    <property type="term" value="F:methionine-tRNA ligase activity"/>
    <property type="evidence" value="ECO:0007669"/>
    <property type="project" value="UniProtKB-EC"/>
</dbReference>
<evidence type="ECO:0000259" key="22">
    <source>
        <dbReference type="Pfam" id="PF19303"/>
    </source>
</evidence>